<dbReference type="GO" id="GO:0000981">
    <property type="term" value="F:DNA-binding transcription factor activity, RNA polymerase II-specific"/>
    <property type="evidence" value="ECO:0007669"/>
    <property type="project" value="InterPro"/>
</dbReference>
<dbReference type="GO" id="GO:0048598">
    <property type="term" value="P:embryonic morphogenesis"/>
    <property type="evidence" value="ECO:0007669"/>
    <property type="project" value="UniProtKB-ARBA"/>
</dbReference>
<dbReference type="PANTHER" id="PTHR24327">
    <property type="entry name" value="HOMEOBOX PROTEIN"/>
    <property type="match status" value="1"/>
</dbReference>
<dbReference type="InterPro" id="IPR000047">
    <property type="entry name" value="HTH_motif"/>
</dbReference>
<evidence type="ECO:0000256" key="4">
    <source>
        <dbReference type="ARBA" id="ARBA00023242"/>
    </source>
</evidence>
<dbReference type="InterPro" id="IPR001356">
    <property type="entry name" value="HD"/>
</dbReference>
<keyword evidence="2 5" id="KW-0238">DNA-binding</keyword>
<evidence type="ECO:0000256" key="7">
    <source>
        <dbReference type="SAM" id="MobiDB-lite"/>
    </source>
</evidence>
<name>A0AAY4DHA4_9TELE</name>
<dbReference type="PRINTS" id="PR00031">
    <property type="entry name" value="HTHREPRESSR"/>
</dbReference>
<keyword evidence="3 5" id="KW-0371">Homeobox</keyword>
<keyword evidence="4 5" id="KW-0539">Nucleus</keyword>
<comment type="subcellular location">
    <subcellularLocation>
        <location evidence="5 6">Nucleus</location>
    </subcellularLocation>
</comment>
<dbReference type="InterPro" id="IPR009057">
    <property type="entry name" value="Homeodomain-like_sf"/>
</dbReference>
<reference evidence="9" key="3">
    <citation type="submission" date="2025-09" db="UniProtKB">
        <authorList>
            <consortium name="Ensembl"/>
        </authorList>
    </citation>
    <scope>IDENTIFICATION</scope>
</reference>
<dbReference type="InterPro" id="IPR020479">
    <property type="entry name" value="HD_metazoa"/>
</dbReference>
<dbReference type="PROSITE" id="PS50071">
    <property type="entry name" value="HOMEOBOX_2"/>
    <property type="match status" value="1"/>
</dbReference>
<evidence type="ECO:0000313" key="10">
    <source>
        <dbReference type="Proteomes" id="UP000694580"/>
    </source>
</evidence>
<dbReference type="GO" id="GO:0048731">
    <property type="term" value="P:system development"/>
    <property type="evidence" value="ECO:0007669"/>
    <property type="project" value="UniProtKB-ARBA"/>
</dbReference>
<dbReference type="FunFam" id="1.10.10.60:FF:000424">
    <property type="entry name" value="ANTP homeobox protein"/>
    <property type="match status" value="1"/>
</dbReference>
<reference evidence="9" key="2">
    <citation type="submission" date="2025-08" db="UniProtKB">
        <authorList>
            <consortium name="Ensembl"/>
        </authorList>
    </citation>
    <scope>IDENTIFICATION</scope>
</reference>
<feature type="DNA-binding region" description="Homeobox" evidence="5">
    <location>
        <begin position="22"/>
        <end position="81"/>
    </location>
</feature>
<organism evidence="9 10">
    <name type="scientific">Denticeps clupeoides</name>
    <name type="common">denticle herring</name>
    <dbReference type="NCBI Taxonomy" id="299321"/>
    <lineage>
        <taxon>Eukaryota</taxon>
        <taxon>Metazoa</taxon>
        <taxon>Chordata</taxon>
        <taxon>Craniata</taxon>
        <taxon>Vertebrata</taxon>
        <taxon>Euteleostomi</taxon>
        <taxon>Actinopterygii</taxon>
        <taxon>Neopterygii</taxon>
        <taxon>Teleostei</taxon>
        <taxon>Clupei</taxon>
        <taxon>Clupeiformes</taxon>
        <taxon>Denticipitoidei</taxon>
        <taxon>Denticipitidae</taxon>
        <taxon>Denticeps</taxon>
    </lineage>
</organism>
<gene>
    <name evidence="9" type="primary">DLX3</name>
</gene>
<dbReference type="InterPro" id="IPR050460">
    <property type="entry name" value="Distal-less_Homeobox_TF"/>
</dbReference>
<dbReference type="PROSITE" id="PS00027">
    <property type="entry name" value="HOMEOBOX_1"/>
    <property type="match status" value="1"/>
</dbReference>
<dbReference type="Pfam" id="PF00046">
    <property type="entry name" value="Homeodomain"/>
    <property type="match status" value="1"/>
</dbReference>
<feature type="region of interest" description="Disordered" evidence="7">
    <location>
        <begin position="1"/>
        <end position="26"/>
    </location>
</feature>
<dbReference type="CDD" id="cd00086">
    <property type="entry name" value="homeodomain"/>
    <property type="match status" value="1"/>
</dbReference>
<dbReference type="InterPro" id="IPR017970">
    <property type="entry name" value="Homeobox_CS"/>
</dbReference>
<dbReference type="AlphaFoldDB" id="A0AAY4DHA4"/>
<accession>A0AAY4DHA4</accession>
<comment type="similarity">
    <text evidence="1">Belongs to the distal-less homeobox family.</text>
</comment>
<feature type="compositionally biased region" description="Basic and acidic residues" evidence="7">
    <location>
        <begin position="1"/>
        <end position="12"/>
    </location>
</feature>
<evidence type="ECO:0000313" key="9">
    <source>
        <dbReference type="Ensembl" id="ENSDCDP00010044818.1"/>
    </source>
</evidence>
<reference evidence="9 10" key="1">
    <citation type="submission" date="2020-06" db="EMBL/GenBank/DDBJ databases">
        <authorList>
            <consortium name="Wellcome Sanger Institute Data Sharing"/>
        </authorList>
    </citation>
    <scope>NUCLEOTIDE SEQUENCE [LARGE SCALE GENOMIC DNA]</scope>
</reference>
<keyword evidence="10" id="KW-1185">Reference proteome</keyword>
<dbReference type="SUPFAM" id="SSF46689">
    <property type="entry name" value="Homeodomain-like"/>
    <property type="match status" value="1"/>
</dbReference>
<evidence type="ECO:0000256" key="1">
    <source>
        <dbReference type="ARBA" id="ARBA00007916"/>
    </source>
</evidence>
<evidence type="ECO:0000256" key="5">
    <source>
        <dbReference type="PROSITE-ProRule" id="PRU00108"/>
    </source>
</evidence>
<evidence type="ECO:0000259" key="8">
    <source>
        <dbReference type="PROSITE" id="PS50071"/>
    </source>
</evidence>
<dbReference type="PANTHER" id="PTHR24327:SF81">
    <property type="entry name" value="HOMEOTIC PROTEIN DISTAL-LESS-RELATED"/>
    <property type="match status" value="1"/>
</dbReference>
<dbReference type="Proteomes" id="UP000694580">
    <property type="component" value="Chromosome 7"/>
</dbReference>
<feature type="region of interest" description="Disordered" evidence="7">
    <location>
        <begin position="78"/>
        <end position="111"/>
    </location>
</feature>
<proteinExistence type="inferred from homology"/>
<evidence type="ECO:0000256" key="3">
    <source>
        <dbReference type="ARBA" id="ARBA00023155"/>
    </source>
</evidence>
<evidence type="ECO:0000256" key="6">
    <source>
        <dbReference type="RuleBase" id="RU000682"/>
    </source>
</evidence>
<feature type="domain" description="Homeobox" evidence="8">
    <location>
        <begin position="20"/>
        <end position="80"/>
    </location>
</feature>
<dbReference type="Gene3D" id="1.10.10.60">
    <property type="entry name" value="Homeodomain-like"/>
    <property type="match status" value="1"/>
</dbReference>
<dbReference type="Ensembl" id="ENSDCDT00010054931.1">
    <property type="protein sequence ID" value="ENSDCDP00010044818.1"/>
    <property type="gene ID" value="ENSDCDG00010027665.1"/>
</dbReference>
<sequence>SPPGPDRTRPEVRTAGGKARKARKPRTIYSTHQLSTLQRRFHEAQYLALPERAELAARLGLTQTQVKIWFQNRRSKFKKLGRSGGDSPPSPATWAQPRHPPQQPTFATGHGQHWLHRGSHDNFVDGFLELFTCLLNGG</sequence>
<dbReference type="GO" id="GO:0000978">
    <property type="term" value="F:RNA polymerase II cis-regulatory region sequence-specific DNA binding"/>
    <property type="evidence" value="ECO:0007669"/>
    <property type="project" value="TreeGrafter"/>
</dbReference>
<protein>
    <recommendedName>
        <fullName evidence="8">Homeobox domain-containing protein</fullName>
    </recommendedName>
</protein>
<dbReference type="GeneTree" id="ENSGT00940000158951"/>
<dbReference type="GO" id="GO:0005634">
    <property type="term" value="C:nucleus"/>
    <property type="evidence" value="ECO:0007669"/>
    <property type="project" value="UniProtKB-SubCell"/>
</dbReference>
<dbReference type="PRINTS" id="PR00024">
    <property type="entry name" value="HOMEOBOX"/>
</dbReference>
<dbReference type="GO" id="GO:0043009">
    <property type="term" value="P:chordate embryonic development"/>
    <property type="evidence" value="ECO:0007669"/>
    <property type="project" value="UniProtKB-ARBA"/>
</dbReference>
<dbReference type="SMART" id="SM00389">
    <property type="entry name" value="HOX"/>
    <property type="match status" value="1"/>
</dbReference>
<evidence type="ECO:0000256" key="2">
    <source>
        <dbReference type="ARBA" id="ARBA00023125"/>
    </source>
</evidence>